<dbReference type="InterPro" id="IPR018081">
    <property type="entry name" value="Anaphylatoxin_comp_syst"/>
</dbReference>
<dbReference type="PANTHER" id="PTHR11412">
    <property type="entry name" value="MACROGLOBULIN / COMPLEMENT"/>
    <property type="match status" value="1"/>
</dbReference>
<dbReference type="InterPro" id="IPR000020">
    <property type="entry name" value="Anaphylatoxin/fibulin"/>
</dbReference>
<comment type="subcellular location">
    <subcellularLocation>
        <location evidence="1">Secreted</location>
    </subcellularLocation>
</comment>
<dbReference type="Pfam" id="PF17790">
    <property type="entry name" value="MG1"/>
    <property type="match status" value="1"/>
</dbReference>
<keyword evidence="6" id="KW-1185">Reference proteome</keyword>
<dbReference type="SUPFAM" id="SSF48239">
    <property type="entry name" value="Terpenoid cyclases/Protein prenyltransferases"/>
    <property type="match status" value="1"/>
</dbReference>
<protein>
    <recommendedName>
        <fullName evidence="4">Anaphylatoxin-like domain-containing protein</fullName>
    </recommendedName>
</protein>
<proteinExistence type="predicted"/>
<dbReference type="Pfam" id="PF00207">
    <property type="entry name" value="A2M"/>
    <property type="match status" value="1"/>
</dbReference>
<reference evidence="5" key="3">
    <citation type="submission" date="2025-09" db="UniProtKB">
        <authorList>
            <consortium name="Ensembl"/>
        </authorList>
    </citation>
    <scope>IDENTIFICATION</scope>
</reference>
<keyword evidence="2" id="KW-0964">Secreted</keyword>
<dbReference type="Proteomes" id="UP000694402">
    <property type="component" value="Unassembled WGS sequence"/>
</dbReference>
<dbReference type="Pfam" id="PF17791">
    <property type="entry name" value="MG3"/>
    <property type="match status" value="1"/>
</dbReference>
<dbReference type="InterPro" id="IPR050473">
    <property type="entry name" value="A2M/Complement_sys"/>
</dbReference>
<dbReference type="PANTHER" id="PTHR11412:SF81">
    <property type="entry name" value="COMPLEMENT C3"/>
    <property type="match status" value="1"/>
</dbReference>
<dbReference type="SMART" id="SM01360">
    <property type="entry name" value="A2M"/>
    <property type="match status" value="1"/>
</dbReference>
<dbReference type="Gene3D" id="2.20.130.20">
    <property type="match status" value="1"/>
</dbReference>
<dbReference type="SMART" id="SM01359">
    <property type="entry name" value="A2M_N_2"/>
    <property type="match status" value="1"/>
</dbReference>
<dbReference type="GO" id="GO:0004866">
    <property type="term" value="F:endopeptidase inhibitor activity"/>
    <property type="evidence" value="ECO:0007669"/>
    <property type="project" value="InterPro"/>
</dbReference>
<dbReference type="PROSITE" id="PS01177">
    <property type="entry name" value="ANAPHYLATOXIN_1"/>
    <property type="match status" value="1"/>
</dbReference>
<reference evidence="6" key="1">
    <citation type="journal article" date="2018" name="PLoS ONE">
        <title>Chinook salmon (Oncorhynchus tshawytscha) genome and transcriptome.</title>
        <authorList>
            <person name="Christensen K.A."/>
            <person name="Leong J.S."/>
            <person name="Sakhrani D."/>
            <person name="Biagi C.A."/>
            <person name="Minkley D.R."/>
            <person name="Withler R.E."/>
            <person name="Rondeau E.B."/>
            <person name="Koop B.F."/>
            <person name="Devlin R.H."/>
        </authorList>
    </citation>
    <scope>NUCLEOTIDE SEQUENCE [LARGE SCALE GENOMIC DNA]</scope>
</reference>
<dbReference type="InterPro" id="IPR041555">
    <property type="entry name" value="MG3"/>
</dbReference>
<evidence type="ECO:0000259" key="4">
    <source>
        <dbReference type="PROSITE" id="PS01178"/>
    </source>
</evidence>
<dbReference type="Gene3D" id="2.60.40.690">
    <property type="entry name" value="Alpha-macroglobulin, receptor-binding domain"/>
    <property type="match status" value="2"/>
</dbReference>
<evidence type="ECO:0000256" key="2">
    <source>
        <dbReference type="ARBA" id="ARBA00022525"/>
    </source>
</evidence>
<keyword evidence="3" id="KW-1015">Disulfide bond</keyword>
<dbReference type="Pfam" id="PF07678">
    <property type="entry name" value="TED_complement"/>
    <property type="match status" value="1"/>
</dbReference>
<dbReference type="InterPro" id="IPR001599">
    <property type="entry name" value="Macroglobln_a2"/>
</dbReference>
<dbReference type="CDD" id="cd02896">
    <property type="entry name" value="complement_C3_C4_C5"/>
    <property type="match status" value="1"/>
</dbReference>
<reference evidence="5" key="2">
    <citation type="submission" date="2025-08" db="UniProtKB">
        <authorList>
            <consortium name="Ensembl"/>
        </authorList>
    </citation>
    <scope>IDENTIFICATION</scope>
</reference>
<dbReference type="InterPro" id="IPR019742">
    <property type="entry name" value="MacrogloblnA2_CS"/>
</dbReference>
<dbReference type="Gene3D" id="2.40.50.120">
    <property type="match status" value="2"/>
</dbReference>
<name>A0AAZ3SRC5_ONCTS</name>
<dbReference type="Pfam" id="PF17789">
    <property type="entry name" value="MG4"/>
    <property type="match status" value="1"/>
</dbReference>
<dbReference type="InterPro" id="IPR040839">
    <property type="entry name" value="MG4"/>
</dbReference>
<evidence type="ECO:0000313" key="6">
    <source>
        <dbReference type="Proteomes" id="UP000694402"/>
    </source>
</evidence>
<dbReference type="GO" id="GO:0005615">
    <property type="term" value="C:extracellular space"/>
    <property type="evidence" value="ECO:0007669"/>
    <property type="project" value="InterPro"/>
</dbReference>
<dbReference type="Gene3D" id="2.60.40.10">
    <property type="entry name" value="Immunoglobulins"/>
    <property type="match status" value="2"/>
</dbReference>
<dbReference type="FunFam" id="1.20.91.20:FF:000001">
    <property type="entry name" value="Complement C3"/>
    <property type="match status" value="1"/>
</dbReference>
<dbReference type="SMART" id="SM00104">
    <property type="entry name" value="ANATO"/>
    <property type="match status" value="1"/>
</dbReference>
<dbReference type="Gene3D" id="2.60.120.1540">
    <property type="match status" value="1"/>
</dbReference>
<accession>A0AAZ3SRC5</accession>
<dbReference type="InterPro" id="IPR013783">
    <property type="entry name" value="Ig-like_fold"/>
</dbReference>
<dbReference type="InterPro" id="IPR009048">
    <property type="entry name" value="A-macroglobulin_rcpt-bd"/>
</dbReference>
<dbReference type="InterPro" id="IPR008930">
    <property type="entry name" value="Terpenoid_cyclase/PrenylTrfase"/>
</dbReference>
<dbReference type="InterPro" id="IPR008993">
    <property type="entry name" value="TIMP-like_OB-fold"/>
</dbReference>
<dbReference type="SUPFAM" id="SSF47686">
    <property type="entry name" value="Anaphylotoxins (complement system)"/>
    <property type="match status" value="1"/>
</dbReference>
<dbReference type="CDD" id="cd00017">
    <property type="entry name" value="ANATO"/>
    <property type="match status" value="1"/>
</dbReference>
<dbReference type="InterPro" id="IPR036595">
    <property type="entry name" value="A-macroglobulin_rcpt-bd_sf"/>
</dbReference>
<dbReference type="PROSITE" id="PS00477">
    <property type="entry name" value="ALPHA_2_MACROGLOBULIN"/>
    <property type="match status" value="1"/>
</dbReference>
<evidence type="ECO:0000256" key="1">
    <source>
        <dbReference type="ARBA" id="ARBA00004613"/>
    </source>
</evidence>
<dbReference type="SMART" id="SM01361">
    <property type="entry name" value="A2M_recep"/>
    <property type="match status" value="1"/>
</dbReference>
<dbReference type="Gene3D" id="6.20.50.160">
    <property type="match status" value="1"/>
</dbReference>
<evidence type="ECO:0000313" key="5">
    <source>
        <dbReference type="Ensembl" id="ENSOTSP00005155682.1"/>
    </source>
</evidence>
<dbReference type="InterPro" id="IPR011626">
    <property type="entry name" value="Alpha-macroglobulin_TED"/>
</dbReference>
<dbReference type="Ensembl" id="ENSOTST00005166099.1">
    <property type="protein sequence ID" value="ENSOTSP00005155682.1"/>
    <property type="gene ID" value="ENSOTSG00005023813.2"/>
</dbReference>
<feature type="domain" description="Anaphylatoxin-like" evidence="4">
    <location>
        <begin position="624"/>
        <end position="659"/>
    </location>
</feature>
<dbReference type="Gene3D" id="1.50.10.20">
    <property type="match status" value="1"/>
</dbReference>
<dbReference type="FunFam" id="2.20.130.20:FF:000001">
    <property type="entry name" value="Complement C3"/>
    <property type="match status" value="1"/>
</dbReference>
<gene>
    <name evidence="5" type="primary">C3</name>
</gene>
<organism evidence="5 6">
    <name type="scientific">Oncorhynchus tshawytscha</name>
    <name type="common">Chinook salmon</name>
    <name type="synonym">Salmo tshawytscha</name>
    <dbReference type="NCBI Taxonomy" id="74940"/>
    <lineage>
        <taxon>Eukaryota</taxon>
        <taxon>Metazoa</taxon>
        <taxon>Chordata</taxon>
        <taxon>Craniata</taxon>
        <taxon>Vertebrata</taxon>
        <taxon>Euteleostomi</taxon>
        <taxon>Actinopterygii</taxon>
        <taxon>Neopterygii</taxon>
        <taxon>Teleostei</taxon>
        <taxon>Protacanthopterygii</taxon>
        <taxon>Salmoniformes</taxon>
        <taxon>Salmonidae</taxon>
        <taxon>Salmoninae</taxon>
        <taxon>Oncorhynchus</taxon>
    </lineage>
</organism>
<dbReference type="PROSITE" id="PS01178">
    <property type="entry name" value="ANAPHYLATOXIN_2"/>
    <property type="match status" value="1"/>
</dbReference>
<dbReference type="GeneTree" id="ENSGT00940000154063"/>
<dbReference type="Gene3D" id="2.60.40.1940">
    <property type="match status" value="1"/>
</dbReference>
<dbReference type="Pfam" id="PF01821">
    <property type="entry name" value="ANATO"/>
    <property type="match status" value="1"/>
</dbReference>
<dbReference type="FunFam" id="2.60.40.10:FF:000155">
    <property type="entry name" value="complement C3 isoform X1"/>
    <property type="match status" value="1"/>
</dbReference>
<dbReference type="Pfam" id="PF07703">
    <property type="entry name" value="A2M_BRD"/>
    <property type="match status" value="1"/>
</dbReference>
<dbReference type="InterPro" id="IPR041425">
    <property type="entry name" value="C3/4/5_MG1"/>
</dbReference>
<evidence type="ECO:0000256" key="3">
    <source>
        <dbReference type="ARBA" id="ARBA00023157"/>
    </source>
</evidence>
<sequence length="1519" mass="171645">MDYYTAPNTACICRQIPQKHTRRQMHVHIDQITNQYSTLHILNHPFPSLHHCRYVMSAPNPLRVGSMERVFVEAQGYSGDDLNVQIKVMNFPAQNKLLYTTSVSLNSVNKYQALKDIKIPEGPDFFDEDYTGSQYVNLYAQFPSHKLEKVVLVSFQTGYIFIQMDKTIYTPESTGMNPDGITLLQEDFKPDDGMTSRVFPVPEITSFGNWKVVAKFKNSPHKNFTADFEVKEYVLPSFEVKLTVSKSFFYVDDDELTVNIYARWTSCLCFFQMQLKEGVGKAVLKRQHIKTTFTDINKLLHKSLYISVNVYVTNPDDSPAKDIDVEVLQKDQKVLGKTHDNGIAKITINTRAGDSELPITVKTKVDGLGDDRQGTQKMTAKPYQTKDNSQNYIHIHIHSTDVKIKDQLKVDLSLGSSPSAQNNNHEITFLILSKGQLINSQKIEWNKGQGLMSLPLVVNKDMIPSFRVVAYYHVGHNEVVSDSVWIDVKDTCMGLLKVKDVRHSRSYAPQKRVTLSIIGDPGAKVGLVAVDKGVYVLNDKRRLTQTKIWDIIEKHDTGCTAGSGNDSMGVFYDAGLVFAFNTAKGTPQRTVSSCPVNSRRRRAVTVNDVGTTMASQYTGLERQCCMDGMRKNILDYTCERRSQYISDGTECVGAFLKCCREMVTKGEEAKIDQLTLARSEKEDDQFESFDEIKSRSFFPESWLWNEESLPQCPKDEECAIQKSIDLPDSITSWQITAIGLSKTHGICVSEPLTLIVRKNFFLDLKLPYSAVRNEQLEIKAILHNYMADTITVKLRETSDVCSSASKKGKYVVTVMVDPRSTRSVRFVIIPMMLGLHTIEVKASVRDWGGQDGVKKELRVVTEWLKLLTTVCSLFLSVFVSLWLKGGTDIVHVGSGALTDQVPNTLASTHISVTGQQLARTIEAAISGSPLGDLLQQPSGCGEQNMMKMTLPLIATLYLDETKQWDTVGLERRKEAVNFIKMGYEQEMAYRKADGSYATFLYERSGTWLTAYVVKVFAMANPFIVIPKDVLCSAVKWLVMERQRPNGIFEESGKILTPSMMVLYGSSQLPLFFFLSLQELPDSMKKAVQYLESRNQYLTNPYSVAMTSYALANKGKLNKDILFKFSSKDRTHWPVPGKNLFTLEATAYALLALVKAGAYEEAGSIVRWLNRLGFKGGEDSYTQATIMVFQAVAEYKMKAGKVKDIDLNVDIDIAGRSQVIKWSFNKRNALLRRTDKVRTYAHISPFVTTLYYAMPKEKNQDCKNFVLNVELIKQDTGRLLVMAIVFELLSTGREKYIQKFEMDQKLSERGSLIIYLDQVSFKLPEKVAFRIHKVQDVGLLQPVGVTVYEYYAQENRCVKFYHPMKKDGTLNRLCQDDVCRCAEESCSYQKKLGDVSEIKLLDKACETRMDYGKSVEVDNCTDYVLEGGKRLFLAHPSCREALDLKEGQSYLLIGDTADLIQSGHGIKQTMECSISFKGVVQYLQLDVRWFLNLKAVYGPGKTVINGCFFLKQPLLKQPLL</sequence>
<dbReference type="InterPro" id="IPR011625">
    <property type="entry name" value="A2M_N_BRD"/>
</dbReference>
<dbReference type="SMART" id="SM01419">
    <property type="entry name" value="Thiol-ester_cl"/>
    <property type="match status" value="1"/>
</dbReference>
<dbReference type="InterPro" id="IPR047565">
    <property type="entry name" value="Alpha-macroglob_thiol-ester_cl"/>
</dbReference>
<dbReference type="Gene3D" id="1.20.91.20">
    <property type="entry name" value="Anaphylotoxins (complement system)"/>
    <property type="match status" value="1"/>
</dbReference>
<dbReference type="Pfam" id="PF07677">
    <property type="entry name" value="A2M_recep"/>
    <property type="match status" value="1"/>
</dbReference>
<dbReference type="SUPFAM" id="SSF49410">
    <property type="entry name" value="Alpha-macroglobulin receptor domain"/>
    <property type="match status" value="1"/>
</dbReference>
<dbReference type="SUPFAM" id="SSF50242">
    <property type="entry name" value="TIMP-like"/>
    <property type="match status" value="1"/>
</dbReference>
<dbReference type="FunFam" id="6.20.50.160:FF:000003">
    <property type="entry name" value="Complement C3"/>
    <property type="match status" value="1"/>
</dbReference>
<dbReference type="Gene3D" id="2.60.40.1930">
    <property type="match status" value="4"/>
</dbReference>
<dbReference type="FunFam" id="2.60.40.1930:FF:000008">
    <property type="entry name" value="Complement C3"/>
    <property type="match status" value="1"/>
</dbReference>